<dbReference type="AlphaFoldDB" id="A0A6N3G857"/>
<accession>A0A6N3G857</accession>
<dbReference type="InterPro" id="IPR032774">
    <property type="entry name" value="WG_beta_rep"/>
</dbReference>
<evidence type="ECO:0000313" key="2">
    <source>
        <dbReference type="EMBL" id="VYU59899.1"/>
    </source>
</evidence>
<name>A0A6N3G857_9CLOT</name>
<dbReference type="PANTHER" id="PTHR37841">
    <property type="entry name" value="GLR2918 PROTEIN"/>
    <property type="match status" value="1"/>
</dbReference>
<proteinExistence type="predicted"/>
<reference evidence="2" key="1">
    <citation type="submission" date="2019-11" db="EMBL/GenBank/DDBJ databases">
        <authorList>
            <person name="Feng L."/>
        </authorList>
    </citation>
    <scope>NUCLEOTIDE SEQUENCE</scope>
    <source>
        <strain evidence="2">CTertiumLFYP3</strain>
    </source>
</reference>
<sequence length="463" mass="52400">MSKGLGKKYIILLITLVLILVASLVTIFIKIGLSSYDEFIKDEDIKLIEVKTSSENKEELSINRDLDSEEFKSGLYVYSEGGLYGFKNAYGDIVIKPKYEMAESFSEGLAAVYVEGRYGYIDTNEKLVIEGKYNGARSFKNGVAIVDLDDSTQAVIDKSGKELFTTKEYVLLDIKGDYISAAYKNSVDGSIGYLNKEGKKIGDLKYNSLEEFKDGYAKVELDGMYGFIDEKGQEVIPLKYNNISGFSEGYAVLSDYNNSVLIDKNLKEVKLDNISFDNSYYSFINGIIIGQDLNSLELVALDKDFNEIFRLPFEYYFSGYSKSNILVFYDFNDNLVLIDTNGNIKGEIENSDINYITSTVVGDYFIVENLKSNKLKVIDLSGKEIISNKYSNIDAMDNFFVCYKNGIFSEKIDIYYEDKKITDKSIKSDYVSLEGNGLLSIDEGNDIYYLNKYGQKFLNYLGR</sequence>
<keyword evidence="1" id="KW-1133">Transmembrane helix</keyword>
<keyword evidence="1" id="KW-0812">Transmembrane</keyword>
<protein>
    <submittedName>
        <fullName evidence="2">KWG Leptospira</fullName>
    </submittedName>
</protein>
<gene>
    <name evidence="2" type="ORF">CTLFYP3_03035</name>
</gene>
<keyword evidence="1" id="KW-0472">Membrane</keyword>
<dbReference type="PANTHER" id="PTHR37841:SF1">
    <property type="entry name" value="DUF3298 DOMAIN-CONTAINING PROTEIN"/>
    <property type="match status" value="1"/>
</dbReference>
<dbReference type="RefSeq" id="WP_421755803.1">
    <property type="nucleotide sequence ID" value="NZ_CACRTO010000046.1"/>
</dbReference>
<evidence type="ECO:0000256" key="1">
    <source>
        <dbReference type="SAM" id="Phobius"/>
    </source>
</evidence>
<feature type="transmembrane region" description="Helical" evidence="1">
    <location>
        <begin position="9"/>
        <end position="29"/>
    </location>
</feature>
<organism evidence="2">
    <name type="scientific">Clostridium tertium</name>
    <dbReference type="NCBI Taxonomy" id="1559"/>
    <lineage>
        <taxon>Bacteria</taxon>
        <taxon>Bacillati</taxon>
        <taxon>Bacillota</taxon>
        <taxon>Clostridia</taxon>
        <taxon>Eubacteriales</taxon>
        <taxon>Clostridiaceae</taxon>
        <taxon>Clostridium</taxon>
    </lineage>
</organism>
<dbReference type="Pfam" id="PF14903">
    <property type="entry name" value="WG_beta_rep"/>
    <property type="match status" value="2"/>
</dbReference>
<dbReference type="EMBL" id="CACRTO010000046">
    <property type="protein sequence ID" value="VYU59899.1"/>
    <property type="molecule type" value="Genomic_DNA"/>
</dbReference>